<reference evidence="2 3" key="1">
    <citation type="submission" date="2020-08" db="EMBL/GenBank/DDBJ databases">
        <title>A Genomic Blueprint of the Chicken Gut Microbiome.</title>
        <authorList>
            <person name="Gilroy R."/>
            <person name="Ravi A."/>
            <person name="Getino M."/>
            <person name="Pursley I."/>
            <person name="Horton D.L."/>
            <person name="Alikhan N.-F."/>
            <person name="Baker D."/>
            <person name="Gharbi K."/>
            <person name="Hall N."/>
            <person name="Watson M."/>
            <person name="Adriaenssens E.M."/>
            <person name="Foster-Nyarko E."/>
            <person name="Jarju S."/>
            <person name="Secka A."/>
            <person name="Antonio M."/>
            <person name="Oren A."/>
            <person name="Chaudhuri R."/>
            <person name="La Ragione R.M."/>
            <person name="Hildebrand F."/>
            <person name="Pallen M.J."/>
        </authorList>
    </citation>
    <scope>NUCLEOTIDE SEQUENCE [LARGE SCALE GENOMIC DNA]</scope>
    <source>
        <strain evidence="2 3">Sa1BUA1</strain>
    </source>
</reference>
<protein>
    <submittedName>
        <fullName evidence="2">GNAT family N-acetyltransferase</fullName>
    </submittedName>
</protein>
<dbReference type="RefSeq" id="WP_251838381.1">
    <property type="nucleotide sequence ID" value="NZ_JACSPO010000001.1"/>
</dbReference>
<dbReference type="EMBL" id="JACSPO010000001">
    <property type="protein sequence ID" value="MBD8061250.1"/>
    <property type="molecule type" value="Genomic_DNA"/>
</dbReference>
<proteinExistence type="predicted"/>
<evidence type="ECO:0000259" key="1">
    <source>
        <dbReference type="PROSITE" id="PS51186"/>
    </source>
</evidence>
<dbReference type="CDD" id="cd04301">
    <property type="entry name" value="NAT_SF"/>
    <property type="match status" value="1"/>
</dbReference>
<dbReference type="Gene3D" id="3.40.630.30">
    <property type="match status" value="1"/>
</dbReference>
<keyword evidence="3" id="KW-1185">Reference proteome</keyword>
<organism evidence="2 3">
    <name type="scientific">Oceanitalea stevensii</name>
    <dbReference type="NCBI Taxonomy" id="2763072"/>
    <lineage>
        <taxon>Bacteria</taxon>
        <taxon>Bacillati</taxon>
        <taxon>Actinomycetota</taxon>
        <taxon>Actinomycetes</taxon>
        <taxon>Micrococcales</taxon>
        <taxon>Bogoriellaceae</taxon>
        <taxon>Georgenia</taxon>
    </lineage>
</organism>
<dbReference type="SUPFAM" id="SSF55729">
    <property type="entry name" value="Acyl-CoA N-acyltransferases (Nat)"/>
    <property type="match status" value="1"/>
</dbReference>
<accession>A0ABR8YYX5</accession>
<sequence length="244" mass="26143">MGRHLFLRANASRWQEEQAWDADGATLLLVRVRRAAGERQQLVGAGEPGEPGALASALARAAADGVPPVPFGLLTRGTWDLVPADARERLGLRTGPVWDWMWSAAVPPLQPGEEHVGPVTGPAAAEEVRACLSRANPDTSADPADPDLAWWGYRDDAGVLRGVVAVNAPEGGPVHLSGLGTDTSWRRRGVGSAMMAAVTRWALEEHPLVHYGIWTDNDAARRIYTRLGYAVGQAVENVVSRPTD</sequence>
<gene>
    <name evidence="2" type="ORF">H9624_02795</name>
</gene>
<dbReference type="InterPro" id="IPR000182">
    <property type="entry name" value="GNAT_dom"/>
</dbReference>
<evidence type="ECO:0000313" key="2">
    <source>
        <dbReference type="EMBL" id="MBD8061250.1"/>
    </source>
</evidence>
<dbReference type="Pfam" id="PF00583">
    <property type="entry name" value="Acetyltransf_1"/>
    <property type="match status" value="1"/>
</dbReference>
<feature type="domain" description="N-acetyltransferase" evidence="1">
    <location>
        <begin position="104"/>
        <end position="244"/>
    </location>
</feature>
<comment type="caution">
    <text evidence="2">The sequence shown here is derived from an EMBL/GenBank/DDBJ whole genome shotgun (WGS) entry which is preliminary data.</text>
</comment>
<dbReference type="PROSITE" id="PS51186">
    <property type="entry name" value="GNAT"/>
    <property type="match status" value="1"/>
</dbReference>
<name>A0ABR8YYX5_9MICO</name>
<dbReference type="Proteomes" id="UP000661894">
    <property type="component" value="Unassembled WGS sequence"/>
</dbReference>
<dbReference type="InterPro" id="IPR016181">
    <property type="entry name" value="Acyl_CoA_acyltransferase"/>
</dbReference>
<evidence type="ECO:0000313" key="3">
    <source>
        <dbReference type="Proteomes" id="UP000661894"/>
    </source>
</evidence>